<dbReference type="InterPro" id="IPR019448">
    <property type="entry name" value="NT-C2"/>
</dbReference>
<feature type="coiled-coil region" evidence="1">
    <location>
        <begin position="1530"/>
        <end position="1557"/>
    </location>
</feature>
<keyword evidence="5" id="KW-1185">Reference proteome</keyword>
<organism evidence="4 5">
    <name type="scientific">Escallonia rubra</name>
    <dbReference type="NCBI Taxonomy" id="112253"/>
    <lineage>
        <taxon>Eukaryota</taxon>
        <taxon>Viridiplantae</taxon>
        <taxon>Streptophyta</taxon>
        <taxon>Embryophyta</taxon>
        <taxon>Tracheophyta</taxon>
        <taxon>Spermatophyta</taxon>
        <taxon>Magnoliopsida</taxon>
        <taxon>eudicotyledons</taxon>
        <taxon>Gunneridae</taxon>
        <taxon>Pentapetalae</taxon>
        <taxon>asterids</taxon>
        <taxon>campanulids</taxon>
        <taxon>Escalloniales</taxon>
        <taxon>Escalloniaceae</taxon>
        <taxon>Escallonia</taxon>
    </lineage>
</organism>
<feature type="coiled-coil region" evidence="1">
    <location>
        <begin position="1294"/>
        <end position="1384"/>
    </location>
</feature>
<feature type="region of interest" description="Disordered" evidence="2">
    <location>
        <begin position="231"/>
        <end position="255"/>
    </location>
</feature>
<dbReference type="EMBL" id="JAVXUO010001856">
    <property type="protein sequence ID" value="KAK2978577.1"/>
    <property type="molecule type" value="Genomic_DNA"/>
</dbReference>
<dbReference type="PANTHER" id="PTHR34452">
    <property type="entry name" value="MYOSIN HEAVY CHAIN-RELATED PROTEIN"/>
    <property type="match status" value="1"/>
</dbReference>
<dbReference type="Proteomes" id="UP001187471">
    <property type="component" value="Unassembled WGS sequence"/>
</dbReference>
<dbReference type="PANTHER" id="PTHR34452:SF1">
    <property type="entry name" value="SPORULATION-SPECIFIC PROTEIN"/>
    <property type="match status" value="1"/>
</dbReference>
<comment type="caution">
    <text evidence="4">The sequence shown here is derived from an EMBL/GenBank/DDBJ whole genome shotgun (WGS) entry which is preliminary data.</text>
</comment>
<gene>
    <name evidence="4" type="ORF">RJ640_006696</name>
</gene>
<evidence type="ECO:0000313" key="4">
    <source>
        <dbReference type="EMBL" id="KAK2978577.1"/>
    </source>
</evidence>
<reference evidence="4" key="1">
    <citation type="submission" date="2022-12" db="EMBL/GenBank/DDBJ databases">
        <title>Draft genome assemblies for two species of Escallonia (Escalloniales).</title>
        <authorList>
            <person name="Chanderbali A."/>
            <person name="Dervinis C."/>
            <person name="Anghel I."/>
            <person name="Soltis D."/>
            <person name="Soltis P."/>
            <person name="Zapata F."/>
        </authorList>
    </citation>
    <scope>NUCLEOTIDE SEQUENCE</scope>
    <source>
        <strain evidence="4">UCBG92.1500</strain>
        <tissue evidence="4">Leaf</tissue>
    </source>
</reference>
<dbReference type="Pfam" id="PF10358">
    <property type="entry name" value="NT-C2"/>
    <property type="match status" value="1"/>
</dbReference>
<feature type="region of interest" description="Disordered" evidence="2">
    <location>
        <begin position="135"/>
        <end position="185"/>
    </location>
</feature>
<feature type="domain" description="C2 NT-type" evidence="3">
    <location>
        <begin position="1"/>
        <end position="118"/>
    </location>
</feature>
<feature type="compositionally biased region" description="Basic and acidic residues" evidence="2">
    <location>
        <begin position="241"/>
        <end position="253"/>
    </location>
</feature>
<evidence type="ECO:0000313" key="5">
    <source>
        <dbReference type="Proteomes" id="UP001187471"/>
    </source>
</evidence>
<accession>A0AA88QY42</accession>
<keyword evidence="1" id="KW-0175">Coiled coil</keyword>
<proteinExistence type="predicted"/>
<evidence type="ECO:0000259" key="3">
    <source>
        <dbReference type="PROSITE" id="PS51840"/>
    </source>
</evidence>
<feature type="coiled-coil region" evidence="1">
    <location>
        <begin position="487"/>
        <end position="606"/>
    </location>
</feature>
<evidence type="ECO:0000256" key="2">
    <source>
        <dbReference type="SAM" id="MobiDB-lite"/>
    </source>
</evidence>
<name>A0AA88QY42_9ASTE</name>
<protein>
    <recommendedName>
        <fullName evidence="3">C2 NT-type domain-containing protein</fullName>
    </recommendedName>
</protein>
<feature type="compositionally biased region" description="Polar residues" evidence="2">
    <location>
        <begin position="152"/>
        <end position="164"/>
    </location>
</feature>
<dbReference type="PROSITE" id="PS51840">
    <property type="entry name" value="C2_NT"/>
    <property type="match status" value="1"/>
</dbReference>
<sequence>MIQIPQTGWEKLFITFIPTESGKPTAKTTKANVRNGTCKWGDPIYETTRLLQDAKSKQYDEKFYKLVVSMGSSRSSILGEATINLADYADASRPSAVALSLQGCNSGTILHVTVQLLTSKTGFREFEQQRELRERGLQMGTDLNRHDAYSTMKATSSEETANDQVNRRARSRPESKELPSLEEAGLNEEYADSAVGFDGSSNTSGSLYAEKHDASSTHEIDSLKSTVSGDLNGLTHCQSPHAEKGDPSDHRGWSSDYSMDNDLAIAYEENSRLRGTLEVAESSIFELKLEVSSLQSHADEIGAETQKFAYQLAAEIASGEELVKEVLVLKSECSKFKDDVESLKNLRLSSQFTSKESSQTEQNHSVQDIQLRWLKGIINIEDRIKELQNKTYLGFHERDYMFLHTDLEVLLGILQDLKQGTGQELSLLNTKPSERANVKESRDTNIHDSLQYTSITGLDLDLYQPEDMLQRLSLPNLVSQEPERGAIDALKEENFDLLRQLNDAKIERESLSRKMDQMECYYEALIQELEESQKHMLGELQTVRNEHSVCLYTISTSKAEVESLSQNLAEQNLRFAAERRDLDSVCQELERRAITSEAALKRARLNYSIAVNQLQKDLELLSFQVLSMYKTNENLVKQALSETLQPCFQGYVDIVQNAEQSDANKFTKSQVQYAVANKQVSGGDILVEDLKKSLCSQEDLYLKIQEQLEETNSANLYLDVFSKTLQETLLEAHSHIKQMKMKMDEFAQQLELSTDSRDILMVKLQAAMDDVHSLNDQNANCIVKCSDMILQNQNLETKLEILSKENCLLMLSITECKELVTKYRGYESKYEACLAEKLELESLLTLETLESGNLQKEVSSLKEELKILKAGLDSSSLSEENLQKTINFMRDKLGRLLMSSNKQITGLSPWIDSQCKDMDLADVNGMIVQLEETQNSTCIKILELIEENKDLEYQRDTAEVYLSTARLEILELKQKFKHDIQNMVAKLDISNALVQKLQLGLDSVANKFHISLAVEDKHAQQNEELLAYLDPLEVELQKLTCKSRDLAQEILGLNVIAEELGRSRMSIGELIQDKQDLVVSLQDKNEESVKLAIELGSLKDSLRCLHDELHVERGFRGKLEGMITDLSSQLEIEHDKLLHFDRQNAELVHFRQLASNLELERSRSTDLLLQQEEVLEKHRKASSYSNDFMSQLQEMHEHILAADVGQTYVITQYETRVEELVQQLQFSDGHHRELQRNHLDAEAVLNRCLASEAHYTEENAKLLTDLESLKSQLKASFAQNEVLSDSNNVIMAQLEEYRKRFETLETSLSEDKNQYAFEVEQRNHMLLNAEEEISNLVLSKEELEMIVILLKAKLDEQNAHMAQLEEQNNELMMLRSRCNEITRKLSEQIMKTEEFKNLSIHLKELKDKADAECNVAREKKESDGPSGAMQESLRIAFIKEQYETRLQELRQQLSISRRHGEEMLLKLQDTVDETENMKKSEASNLKKNEELSTKILELEAEFQSVLFEKRERTSAYDRIMAELECALLSLDCCKEEKEKLEASFQECKEEKSKLAVEFSLIKQQLEHSTPPPESRSDENGKLDKVRHMSDDLFVGKVHEESPMAGTSKLARKTMDFSECFSIKSSVPENLDKNSLWDSEEVQDASSSDAGDNLIVPMNPHTVQNISVSDLSAVFYALHTHAYRTQWFLSKFMVQLFQGIPKQALLDQGDFLPSNAKHLAAINNHFRTQSLKSSMEHLHEELERMKNENTVLPQINFDPKFQDLRTELLQLQKANQELGSIFPLFNEFPDSGNALERVLALEVELAESLRAKKKPSIHFQSSFLKQHGDEEAVFKSFRDINELIKDMLELKGRYGAVETELKEMHDRYSQLSLQFAEVEGERQKLMMTLKNVRTSKKFIHLSRSSSDTLPH</sequence>
<evidence type="ECO:0000256" key="1">
    <source>
        <dbReference type="SAM" id="Coils"/>
    </source>
</evidence>